<reference evidence="2 3" key="1">
    <citation type="submission" date="2024-06" db="EMBL/GenBank/DDBJ databases">
        <title>Chitinophaga defluvii sp. nov., isolated from municipal sewage.</title>
        <authorList>
            <person name="Zhang L."/>
        </authorList>
    </citation>
    <scope>NUCLEOTIDE SEQUENCE [LARGE SCALE GENOMIC DNA]</scope>
    <source>
        <strain evidence="2 3">H8</strain>
    </source>
</reference>
<protein>
    <submittedName>
        <fullName evidence="2">Uncharacterized protein</fullName>
    </submittedName>
</protein>
<name>A0ABV2TDK9_9BACT</name>
<comment type="caution">
    <text evidence="2">The sequence shown here is derived from an EMBL/GenBank/DDBJ whole genome shotgun (WGS) entry which is preliminary data.</text>
</comment>
<gene>
    <name evidence="2" type="ORF">ABR189_25275</name>
</gene>
<sequence length="208" mass="23781">MKMELKNVKYNAALTRKCYAFEARLYLDDKYVADVSNNGLNVQCKIKAKSDQDLQSIKKAETECAAMTPARQAEPDFKGFYNLAIYTSMLMVGHMNKLDIQRAQRKVDKKMVNSIVWGNLEERFWNVPFEKPVTEMLNNAADRELLVYAIKTYAMDDLADGAKMLNTNLPEDIYKMAGLSPGQYLPAQEQNEKPEEKIKVRRSKGHGL</sequence>
<proteinExistence type="predicted"/>
<dbReference type="EMBL" id="JBEXAC010000002">
    <property type="protein sequence ID" value="MET7000720.1"/>
    <property type="molecule type" value="Genomic_DNA"/>
</dbReference>
<feature type="compositionally biased region" description="Basic residues" evidence="1">
    <location>
        <begin position="199"/>
        <end position="208"/>
    </location>
</feature>
<evidence type="ECO:0000313" key="3">
    <source>
        <dbReference type="Proteomes" id="UP001549749"/>
    </source>
</evidence>
<keyword evidence="3" id="KW-1185">Reference proteome</keyword>
<feature type="region of interest" description="Disordered" evidence="1">
    <location>
        <begin position="184"/>
        <end position="208"/>
    </location>
</feature>
<evidence type="ECO:0000256" key="1">
    <source>
        <dbReference type="SAM" id="MobiDB-lite"/>
    </source>
</evidence>
<evidence type="ECO:0000313" key="2">
    <source>
        <dbReference type="EMBL" id="MET7000720.1"/>
    </source>
</evidence>
<organism evidence="2 3">
    <name type="scientific">Chitinophaga defluvii</name>
    <dbReference type="NCBI Taxonomy" id="3163343"/>
    <lineage>
        <taxon>Bacteria</taxon>
        <taxon>Pseudomonadati</taxon>
        <taxon>Bacteroidota</taxon>
        <taxon>Chitinophagia</taxon>
        <taxon>Chitinophagales</taxon>
        <taxon>Chitinophagaceae</taxon>
        <taxon>Chitinophaga</taxon>
    </lineage>
</organism>
<dbReference type="Proteomes" id="UP001549749">
    <property type="component" value="Unassembled WGS sequence"/>
</dbReference>
<dbReference type="RefSeq" id="WP_354663272.1">
    <property type="nucleotide sequence ID" value="NZ_JBEXAC010000002.1"/>
</dbReference>
<accession>A0ABV2TDK9</accession>